<dbReference type="EMBL" id="CP031641">
    <property type="protein sequence ID" value="AXO86569.1"/>
    <property type="molecule type" value="Genomic_DNA"/>
</dbReference>
<evidence type="ECO:0000313" key="8">
    <source>
        <dbReference type="EMBL" id="AXO86569.1"/>
    </source>
</evidence>
<reference evidence="8 9" key="1">
    <citation type="submission" date="2018-08" db="EMBL/GenBank/DDBJ databases">
        <authorList>
            <person name="Lee Y."/>
            <person name="Kakembo D."/>
        </authorList>
    </citation>
    <scope>NUCLEOTIDE SEQUENCE [LARGE SCALE GENOMIC DNA]</scope>
    <source>
        <strain evidence="8 9">JBCS1880</strain>
    </source>
</reference>
<dbReference type="InterPro" id="IPR036259">
    <property type="entry name" value="MFS_trans_sf"/>
</dbReference>
<dbReference type="AlphaFoldDB" id="A0AAI8K5S4"/>
<feature type="transmembrane region" description="Helical" evidence="6">
    <location>
        <begin position="211"/>
        <end position="235"/>
    </location>
</feature>
<feature type="domain" description="Major facilitator superfamily (MFS) profile" evidence="7">
    <location>
        <begin position="13"/>
        <end position="397"/>
    </location>
</feature>
<dbReference type="Gene3D" id="1.20.1720.10">
    <property type="entry name" value="Multidrug resistance protein D"/>
    <property type="match status" value="1"/>
</dbReference>
<feature type="transmembrane region" description="Helical" evidence="6">
    <location>
        <begin position="79"/>
        <end position="98"/>
    </location>
</feature>
<dbReference type="Proteomes" id="UP000258127">
    <property type="component" value="Chromosome"/>
</dbReference>
<keyword evidence="2" id="KW-1003">Cell membrane</keyword>
<keyword evidence="4 6" id="KW-1133">Transmembrane helix</keyword>
<evidence type="ECO:0000256" key="1">
    <source>
        <dbReference type="ARBA" id="ARBA00004651"/>
    </source>
</evidence>
<dbReference type="Pfam" id="PF07690">
    <property type="entry name" value="MFS_1"/>
    <property type="match status" value="1"/>
</dbReference>
<dbReference type="RefSeq" id="WP_116887347.1">
    <property type="nucleotide sequence ID" value="NZ_CP031641.1"/>
</dbReference>
<keyword evidence="9" id="KW-1185">Reference proteome</keyword>
<feature type="transmembrane region" description="Helical" evidence="6">
    <location>
        <begin position="304"/>
        <end position="324"/>
    </location>
</feature>
<evidence type="ECO:0000256" key="4">
    <source>
        <dbReference type="ARBA" id="ARBA00022989"/>
    </source>
</evidence>
<feature type="transmembrane region" description="Helical" evidence="6">
    <location>
        <begin position="104"/>
        <end position="124"/>
    </location>
</feature>
<dbReference type="PANTHER" id="PTHR43124:SF3">
    <property type="entry name" value="CHLORAMPHENICOL EFFLUX PUMP RV0191"/>
    <property type="match status" value="1"/>
</dbReference>
<dbReference type="InterPro" id="IPR005829">
    <property type="entry name" value="Sugar_transporter_CS"/>
</dbReference>
<dbReference type="GO" id="GO:0022857">
    <property type="term" value="F:transmembrane transporter activity"/>
    <property type="evidence" value="ECO:0007669"/>
    <property type="project" value="InterPro"/>
</dbReference>
<feature type="transmembrane region" description="Helical" evidence="6">
    <location>
        <begin position="365"/>
        <end position="384"/>
    </location>
</feature>
<dbReference type="InterPro" id="IPR011701">
    <property type="entry name" value="MFS"/>
</dbReference>
<dbReference type="GO" id="GO:0005886">
    <property type="term" value="C:plasma membrane"/>
    <property type="evidence" value="ECO:0007669"/>
    <property type="project" value="UniProtKB-SubCell"/>
</dbReference>
<comment type="subcellular location">
    <subcellularLocation>
        <location evidence="1">Cell membrane</location>
        <topology evidence="1">Multi-pass membrane protein</topology>
    </subcellularLocation>
</comment>
<sequence>MNSTPPSPPGRRLLALLALMTLLGVFPVDVVLPSLQAVSQAFSVSLVSASYSVSLFAIGVAISQCAIGPLSDRMGRKRLLQAGLYLSIIGAVGCTLSGDYISFTVFRILQAVGCGCFVLSQAIIQDRYSDHRRNTLRIILTTASGLFISIAPLAGSVLQNFFGWQGSFYVFSGFAFLAIVLCAKELTENRSKPPLPGAMKSYSILIRDPRFMAYSILSAFAFACHFSFIVVSPLLLMNRLGLSEYGFSMVFLGYGCAYLAGGIIASAINGRIPTRTQIRVGLGLIGLAGGVLVVWLTWTVLSITALLVPMIVCTAGTTIVRPAATCAALERHPERAGAAAALGNTLLFAIGGAASGLIAMMEASLPMSLGLGFIGVSLCGAVVLERLSSVAAEPTATPP</sequence>
<dbReference type="PROSITE" id="PS00216">
    <property type="entry name" value="SUGAR_TRANSPORT_1"/>
    <property type="match status" value="1"/>
</dbReference>
<evidence type="ECO:0000256" key="3">
    <source>
        <dbReference type="ARBA" id="ARBA00022692"/>
    </source>
</evidence>
<evidence type="ECO:0000256" key="6">
    <source>
        <dbReference type="SAM" id="Phobius"/>
    </source>
</evidence>
<evidence type="ECO:0000259" key="7">
    <source>
        <dbReference type="PROSITE" id="PS50850"/>
    </source>
</evidence>
<dbReference type="PROSITE" id="PS50850">
    <property type="entry name" value="MFS"/>
    <property type="match status" value="1"/>
</dbReference>
<dbReference type="InterPro" id="IPR020846">
    <property type="entry name" value="MFS_dom"/>
</dbReference>
<name>A0AAI8K5S4_9PSED</name>
<feature type="transmembrane region" description="Helical" evidence="6">
    <location>
        <begin position="136"/>
        <end position="155"/>
    </location>
</feature>
<feature type="transmembrane region" description="Helical" evidence="6">
    <location>
        <begin position="247"/>
        <end position="268"/>
    </location>
</feature>
<keyword evidence="5 6" id="KW-0472">Membrane</keyword>
<feature type="transmembrane region" description="Helical" evidence="6">
    <location>
        <begin position="336"/>
        <end position="359"/>
    </location>
</feature>
<dbReference type="PANTHER" id="PTHR43124">
    <property type="entry name" value="PURINE EFFLUX PUMP PBUE"/>
    <property type="match status" value="1"/>
</dbReference>
<dbReference type="InterPro" id="IPR050189">
    <property type="entry name" value="MFS_Efflux_Transporters"/>
</dbReference>
<feature type="transmembrane region" description="Helical" evidence="6">
    <location>
        <begin position="161"/>
        <end position="183"/>
    </location>
</feature>
<keyword evidence="3 6" id="KW-0812">Transmembrane</keyword>
<gene>
    <name evidence="8" type="ORF">DZC75_00560</name>
</gene>
<protein>
    <submittedName>
        <fullName evidence="8">MFS transporter</fullName>
    </submittedName>
</protein>
<dbReference type="SUPFAM" id="SSF103473">
    <property type="entry name" value="MFS general substrate transporter"/>
    <property type="match status" value="1"/>
</dbReference>
<feature type="transmembrane region" description="Helical" evidence="6">
    <location>
        <begin position="280"/>
        <end position="298"/>
    </location>
</feature>
<accession>A0AAI8K5S4</accession>
<proteinExistence type="predicted"/>
<evidence type="ECO:0000256" key="2">
    <source>
        <dbReference type="ARBA" id="ARBA00022475"/>
    </source>
</evidence>
<feature type="transmembrane region" description="Helical" evidence="6">
    <location>
        <begin position="43"/>
        <end position="67"/>
    </location>
</feature>
<organism evidence="8 9">
    <name type="scientific">Pseudomonas parafulva</name>
    <dbReference type="NCBI Taxonomy" id="157782"/>
    <lineage>
        <taxon>Bacteria</taxon>
        <taxon>Pseudomonadati</taxon>
        <taxon>Pseudomonadota</taxon>
        <taxon>Gammaproteobacteria</taxon>
        <taxon>Pseudomonadales</taxon>
        <taxon>Pseudomonadaceae</taxon>
        <taxon>Pseudomonas</taxon>
    </lineage>
</organism>
<evidence type="ECO:0000256" key="5">
    <source>
        <dbReference type="ARBA" id="ARBA00023136"/>
    </source>
</evidence>
<evidence type="ECO:0000313" key="9">
    <source>
        <dbReference type="Proteomes" id="UP000258127"/>
    </source>
</evidence>